<protein>
    <submittedName>
        <fullName evidence="1">Uncharacterized protein</fullName>
    </submittedName>
</protein>
<comment type="caution">
    <text evidence="1">The sequence shown here is derived from an EMBL/GenBank/DDBJ whole genome shotgun (WGS) entry which is preliminary data.</text>
</comment>
<reference evidence="1 2" key="1">
    <citation type="submission" date="2010-02" db="EMBL/GenBank/DDBJ databases">
        <authorList>
            <person name="Weinstock G."/>
            <person name="Sodergren E."/>
            <person name="Clifton S."/>
            <person name="Fulton L."/>
            <person name="Fulton B."/>
            <person name="Courtney L."/>
            <person name="Fronick C."/>
            <person name="Harrison M."/>
            <person name="Strong C."/>
            <person name="Farmer C."/>
            <person name="Delahaunty K."/>
            <person name="Markovic C."/>
            <person name="Hall O."/>
            <person name="Minx P."/>
            <person name="Tomlinson C."/>
            <person name="Mitreva M."/>
            <person name="Nelson J."/>
            <person name="Hou S."/>
            <person name="Wollam A."/>
            <person name="Pepin K.H."/>
            <person name="Johnson M."/>
            <person name="Bhonagiri V."/>
            <person name="Zhang X."/>
            <person name="Suruliraj S."/>
            <person name="Warren W."/>
            <person name="Chinwalla A."/>
            <person name="Mardis E.R."/>
            <person name="Wilson R.K."/>
        </authorList>
    </citation>
    <scope>NUCLEOTIDE SEQUENCE [LARGE SCALE GENOMIC DNA]</scope>
    <source>
        <strain evidence="1 2">ATCC 29315</strain>
    </source>
</reference>
<evidence type="ECO:0000313" key="1">
    <source>
        <dbReference type="EMBL" id="EFE49235.1"/>
    </source>
</evidence>
<dbReference type="Proteomes" id="UP000005536">
    <property type="component" value="Unassembled WGS sequence"/>
</dbReference>
<evidence type="ECO:0000313" key="2">
    <source>
        <dbReference type="Proteomes" id="UP000005536"/>
    </source>
</evidence>
<sequence length="101" mass="9956">MAVQNVTAGLIFAAVETVAAPVQAAGEGAEFGTTKAVGDVLPGIVGAAISGDAVQPLAAAENGIAVQKCAEKIDFRFGIAVLPQHGAVGFDLAGKSHDEAV</sequence>
<dbReference type="AlphaFoldDB" id="D4DSD8"/>
<organism evidence="1 2">
    <name type="scientific">Neisseria elongata subsp. glycolytica ATCC 29315</name>
    <dbReference type="NCBI Taxonomy" id="546263"/>
    <lineage>
        <taxon>Bacteria</taxon>
        <taxon>Pseudomonadati</taxon>
        <taxon>Pseudomonadota</taxon>
        <taxon>Betaproteobacteria</taxon>
        <taxon>Neisseriales</taxon>
        <taxon>Neisseriaceae</taxon>
        <taxon>Neisseria</taxon>
    </lineage>
</organism>
<gene>
    <name evidence="1" type="ORF">NEIELOOT_01983</name>
</gene>
<accession>D4DSD8</accession>
<name>D4DSD8_NEIEG</name>
<proteinExistence type="predicted"/>
<dbReference type="EMBL" id="ADBF01000216">
    <property type="protein sequence ID" value="EFE49235.1"/>
    <property type="molecule type" value="Genomic_DNA"/>
</dbReference>